<keyword evidence="2" id="KW-1185">Reference proteome</keyword>
<dbReference type="EMBL" id="JAENIM010000006">
    <property type="protein sequence ID" value="MBK1789540.1"/>
    <property type="molecule type" value="Genomic_DNA"/>
</dbReference>
<name>A0A8J7SFL6_9BACT</name>
<dbReference type="AlphaFoldDB" id="A0A8J7SFL6"/>
<proteinExistence type="predicted"/>
<organism evidence="1 2">
    <name type="scientific">Persicirhabdus sediminis</name>
    <dbReference type="NCBI Taxonomy" id="454144"/>
    <lineage>
        <taxon>Bacteria</taxon>
        <taxon>Pseudomonadati</taxon>
        <taxon>Verrucomicrobiota</taxon>
        <taxon>Verrucomicrobiia</taxon>
        <taxon>Verrucomicrobiales</taxon>
        <taxon>Verrucomicrobiaceae</taxon>
        <taxon>Persicirhabdus</taxon>
    </lineage>
</organism>
<evidence type="ECO:0000313" key="1">
    <source>
        <dbReference type="EMBL" id="MBK1789540.1"/>
    </source>
</evidence>
<protein>
    <submittedName>
        <fullName evidence="1">Uncharacterized protein</fullName>
    </submittedName>
</protein>
<evidence type="ECO:0000313" key="2">
    <source>
        <dbReference type="Proteomes" id="UP000624703"/>
    </source>
</evidence>
<comment type="caution">
    <text evidence="1">The sequence shown here is derived from an EMBL/GenBank/DDBJ whole genome shotgun (WGS) entry which is preliminary data.</text>
</comment>
<sequence>MLLTYENEVRMGPAYYRAVIDDVQVSGRVFGQPWKWSADSRYLALQEWTTTDYGKGPQTSLVVFDLQDNREVEVSSANKGFISPIKFDGSLLIYKKEYLGKGKTVEYDIEFESLEWWSESKHKNLG</sequence>
<gene>
    <name evidence="1" type="ORF">JIN82_00070</name>
</gene>
<reference evidence="1" key="1">
    <citation type="submission" date="2021-01" db="EMBL/GenBank/DDBJ databases">
        <title>Modified the classification status of verrucomicrobia.</title>
        <authorList>
            <person name="Feng X."/>
        </authorList>
    </citation>
    <scope>NUCLEOTIDE SEQUENCE</scope>
    <source>
        <strain evidence="1">_KCTC 22039</strain>
    </source>
</reference>
<dbReference type="Proteomes" id="UP000624703">
    <property type="component" value="Unassembled WGS sequence"/>
</dbReference>
<accession>A0A8J7SFL6</accession>